<keyword evidence="4" id="KW-1185">Reference proteome</keyword>
<name>A0AAD9ILW5_PROWI</name>
<feature type="domain" description="Carbohydrate kinase PfkB" evidence="2">
    <location>
        <begin position="45"/>
        <end position="215"/>
    </location>
</feature>
<accession>A0AAD9ILW5</accession>
<evidence type="ECO:0000313" key="3">
    <source>
        <dbReference type="EMBL" id="KAK2080008.1"/>
    </source>
</evidence>
<dbReference type="PANTHER" id="PTHR47826:SF1">
    <property type="entry name" value="OS03G0164700 PROTEIN"/>
    <property type="match status" value="1"/>
</dbReference>
<dbReference type="EMBL" id="JASFZW010000002">
    <property type="protein sequence ID" value="KAK2080008.1"/>
    <property type="molecule type" value="Genomic_DNA"/>
</dbReference>
<evidence type="ECO:0000259" key="2">
    <source>
        <dbReference type="Pfam" id="PF00294"/>
    </source>
</evidence>
<sequence>MATLGNLCVDVFVDVERQPPRDLDTQRALLASLLASPPGPEAWEVGGSTNVAIAASRLGLRVAATGPLGHDPFGDFLAGILEEEGVVLQRTAAPPTLLCHVLVDGRGEHSFCSAYDSGPWPMLGAAGAEFDVRALRHSRVVLFSGVLFDEAPERGVLEAVRFARAAGAAVFFDPGPRAWTFQTPERAALLQETLRLCHVVLMTELEALAVVHGNEFAASHAVTDCPRAALDAAHAILLPQARAEGGAGSGPEQSDAQWLTQTAPSPPRPTPPPRAPEWCVIKRGERGALLARRDQARPGQLSVLEAPAPSVRVADTVGCGDAFAAAIARGFLDAAEDPAAVLALANAVGAATAGRRGAGRNVARVADVEALLARQACAEGVDEDERAAARRAAALLPGKK</sequence>
<evidence type="ECO:0000313" key="4">
    <source>
        <dbReference type="Proteomes" id="UP001255856"/>
    </source>
</evidence>
<feature type="domain" description="Carbohydrate kinase PfkB" evidence="2">
    <location>
        <begin position="277"/>
        <end position="360"/>
    </location>
</feature>
<dbReference type="PANTHER" id="PTHR47826">
    <property type="entry name" value="OS03G0164700 PROTEIN"/>
    <property type="match status" value="1"/>
</dbReference>
<feature type="compositionally biased region" description="Polar residues" evidence="1">
    <location>
        <begin position="251"/>
        <end position="261"/>
    </location>
</feature>
<comment type="caution">
    <text evidence="3">The sequence shown here is derived from an EMBL/GenBank/DDBJ whole genome shotgun (WGS) entry which is preliminary data.</text>
</comment>
<dbReference type="InterPro" id="IPR029056">
    <property type="entry name" value="Ribokinase-like"/>
</dbReference>
<dbReference type="Proteomes" id="UP001255856">
    <property type="component" value="Unassembled WGS sequence"/>
</dbReference>
<evidence type="ECO:0000256" key="1">
    <source>
        <dbReference type="SAM" id="MobiDB-lite"/>
    </source>
</evidence>
<dbReference type="Pfam" id="PF00294">
    <property type="entry name" value="PfkB"/>
    <property type="match status" value="2"/>
</dbReference>
<protein>
    <recommendedName>
        <fullName evidence="2">Carbohydrate kinase PfkB domain-containing protein</fullName>
    </recommendedName>
</protein>
<proteinExistence type="predicted"/>
<reference evidence="3" key="1">
    <citation type="submission" date="2021-01" db="EMBL/GenBank/DDBJ databases">
        <authorList>
            <person name="Eckstrom K.M.E."/>
        </authorList>
    </citation>
    <scope>NUCLEOTIDE SEQUENCE</scope>
    <source>
        <strain evidence="3">UVCC 0001</strain>
    </source>
</reference>
<dbReference type="AlphaFoldDB" id="A0AAD9ILW5"/>
<gene>
    <name evidence="3" type="ORF">QBZ16_002403</name>
</gene>
<organism evidence="3 4">
    <name type="scientific">Prototheca wickerhamii</name>
    <dbReference type="NCBI Taxonomy" id="3111"/>
    <lineage>
        <taxon>Eukaryota</taxon>
        <taxon>Viridiplantae</taxon>
        <taxon>Chlorophyta</taxon>
        <taxon>core chlorophytes</taxon>
        <taxon>Trebouxiophyceae</taxon>
        <taxon>Chlorellales</taxon>
        <taxon>Chlorellaceae</taxon>
        <taxon>Prototheca</taxon>
    </lineage>
</organism>
<feature type="region of interest" description="Disordered" evidence="1">
    <location>
        <begin position="243"/>
        <end position="275"/>
    </location>
</feature>
<dbReference type="InterPro" id="IPR011611">
    <property type="entry name" value="PfkB_dom"/>
</dbReference>
<feature type="compositionally biased region" description="Pro residues" evidence="1">
    <location>
        <begin position="264"/>
        <end position="275"/>
    </location>
</feature>
<dbReference type="SUPFAM" id="SSF53613">
    <property type="entry name" value="Ribokinase-like"/>
    <property type="match status" value="1"/>
</dbReference>
<dbReference type="Gene3D" id="3.40.1190.20">
    <property type="match status" value="1"/>
</dbReference>